<organism evidence="1 2">
    <name type="scientific">Amniculicola lignicola CBS 123094</name>
    <dbReference type="NCBI Taxonomy" id="1392246"/>
    <lineage>
        <taxon>Eukaryota</taxon>
        <taxon>Fungi</taxon>
        <taxon>Dikarya</taxon>
        <taxon>Ascomycota</taxon>
        <taxon>Pezizomycotina</taxon>
        <taxon>Dothideomycetes</taxon>
        <taxon>Pleosporomycetidae</taxon>
        <taxon>Pleosporales</taxon>
        <taxon>Amniculicolaceae</taxon>
        <taxon>Amniculicola</taxon>
    </lineage>
</organism>
<accession>A0A6A5WYL1</accession>
<gene>
    <name evidence="1" type="ORF">P154DRAFT_531844</name>
</gene>
<dbReference type="EMBL" id="ML977569">
    <property type="protein sequence ID" value="KAF2004165.1"/>
    <property type="molecule type" value="Genomic_DNA"/>
</dbReference>
<dbReference type="Proteomes" id="UP000799779">
    <property type="component" value="Unassembled WGS sequence"/>
</dbReference>
<proteinExistence type="predicted"/>
<dbReference type="AlphaFoldDB" id="A0A6A5WYL1"/>
<sequence length="269" mass="30372">MGIQSSEVISNINRIYNTLQNSKTQQHTKMQLQTLLLAGLALATGAAADRILTTTSCPWIGACYSQGEWINESNGHYWIDANEGCRDPDVPYIWNVCMDWGNGRAHFNADGQNKRCLKRTGPDFDVGPCADSSRQCSRQWWEEVACTCLPEAVLGGYETHFDKLNQVTANKLLYSCQLIAITTVTSEQIATSKLFMQLISLLHADRRSSTITKAQQTWQDADGRTKEEKQKIAKHRATFMKRWTQALKKVILQAMERANKSSLSTQRDY</sequence>
<dbReference type="OrthoDB" id="4860686at2759"/>
<evidence type="ECO:0000313" key="1">
    <source>
        <dbReference type="EMBL" id="KAF2004165.1"/>
    </source>
</evidence>
<evidence type="ECO:0000313" key="2">
    <source>
        <dbReference type="Proteomes" id="UP000799779"/>
    </source>
</evidence>
<reference evidence="1" key="1">
    <citation type="journal article" date="2020" name="Stud. Mycol.">
        <title>101 Dothideomycetes genomes: a test case for predicting lifestyles and emergence of pathogens.</title>
        <authorList>
            <person name="Haridas S."/>
            <person name="Albert R."/>
            <person name="Binder M."/>
            <person name="Bloem J."/>
            <person name="Labutti K."/>
            <person name="Salamov A."/>
            <person name="Andreopoulos B."/>
            <person name="Baker S."/>
            <person name="Barry K."/>
            <person name="Bills G."/>
            <person name="Bluhm B."/>
            <person name="Cannon C."/>
            <person name="Castanera R."/>
            <person name="Culley D."/>
            <person name="Daum C."/>
            <person name="Ezra D."/>
            <person name="Gonzalez J."/>
            <person name="Henrissat B."/>
            <person name="Kuo A."/>
            <person name="Liang C."/>
            <person name="Lipzen A."/>
            <person name="Lutzoni F."/>
            <person name="Magnuson J."/>
            <person name="Mondo S."/>
            <person name="Nolan M."/>
            <person name="Ohm R."/>
            <person name="Pangilinan J."/>
            <person name="Park H.-J."/>
            <person name="Ramirez L."/>
            <person name="Alfaro M."/>
            <person name="Sun H."/>
            <person name="Tritt A."/>
            <person name="Yoshinaga Y."/>
            <person name="Zwiers L.-H."/>
            <person name="Turgeon B."/>
            <person name="Goodwin S."/>
            <person name="Spatafora J."/>
            <person name="Crous P."/>
            <person name="Grigoriev I."/>
        </authorList>
    </citation>
    <scope>NUCLEOTIDE SEQUENCE</scope>
    <source>
        <strain evidence="1">CBS 123094</strain>
    </source>
</reference>
<keyword evidence="2" id="KW-1185">Reference proteome</keyword>
<name>A0A6A5WYL1_9PLEO</name>
<protein>
    <submittedName>
        <fullName evidence="1">Uncharacterized protein</fullName>
    </submittedName>
</protein>